<name>A0A4Z2H7Z8_9TELE</name>
<sequence length="154" mass="17250">MAIAQTLRRTSIPLIESLIEPILVIFIDVVAIFEPGSIWRRLPVYFSLEHRCGPPLGLHVVGAFGNLSRDQGSTMQILRRPHDVRNDHKRWLGDARVAGGVGTFGVAGLVGVCGELWRTLCLVDASSRRRCWSAKNSLSRVVVKVRVCLRRRIR</sequence>
<protein>
    <submittedName>
        <fullName evidence="1">Uncharacterized protein</fullName>
    </submittedName>
</protein>
<dbReference type="EMBL" id="SRLO01000306">
    <property type="protein sequence ID" value="TNN61906.1"/>
    <property type="molecule type" value="Genomic_DNA"/>
</dbReference>
<accession>A0A4Z2H7Z8</accession>
<organism evidence="1 2">
    <name type="scientific">Liparis tanakae</name>
    <name type="common">Tanaka's snailfish</name>
    <dbReference type="NCBI Taxonomy" id="230148"/>
    <lineage>
        <taxon>Eukaryota</taxon>
        <taxon>Metazoa</taxon>
        <taxon>Chordata</taxon>
        <taxon>Craniata</taxon>
        <taxon>Vertebrata</taxon>
        <taxon>Euteleostomi</taxon>
        <taxon>Actinopterygii</taxon>
        <taxon>Neopterygii</taxon>
        <taxon>Teleostei</taxon>
        <taxon>Neoteleostei</taxon>
        <taxon>Acanthomorphata</taxon>
        <taxon>Eupercaria</taxon>
        <taxon>Perciformes</taxon>
        <taxon>Cottioidei</taxon>
        <taxon>Cottales</taxon>
        <taxon>Liparidae</taxon>
        <taxon>Liparis</taxon>
    </lineage>
</organism>
<comment type="caution">
    <text evidence="1">The sequence shown here is derived from an EMBL/GenBank/DDBJ whole genome shotgun (WGS) entry which is preliminary data.</text>
</comment>
<reference evidence="1 2" key="1">
    <citation type="submission" date="2019-03" db="EMBL/GenBank/DDBJ databases">
        <title>First draft genome of Liparis tanakae, snailfish: a comprehensive survey of snailfish specific genes.</title>
        <authorList>
            <person name="Kim W."/>
            <person name="Song I."/>
            <person name="Jeong J.-H."/>
            <person name="Kim D."/>
            <person name="Kim S."/>
            <person name="Ryu S."/>
            <person name="Song J.Y."/>
            <person name="Lee S.K."/>
        </authorList>
    </citation>
    <scope>NUCLEOTIDE SEQUENCE [LARGE SCALE GENOMIC DNA]</scope>
    <source>
        <tissue evidence="1">Muscle</tissue>
    </source>
</reference>
<gene>
    <name evidence="1" type="ORF">EYF80_027922</name>
</gene>
<keyword evidence="2" id="KW-1185">Reference proteome</keyword>
<evidence type="ECO:0000313" key="2">
    <source>
        <dbReference type="Proteomes" id="UP000314294"/>
    </source>
</evidence>
<dbReference type="Proteomes" id="UP000314294">
    <property type="component" value="Unassembled WGS sequence"/>
</dbReference>
<dbReference type="AlphaFoldDB" id="A0A4Z2H7Z8"/>
<proteinExistence type="predicted"/>
<evidence type="ECO:0000313" key="1">
    <source>
        <dbReference type="EMBL" id="TNN61906.1"/>
    </source>
</evidence>